<evidence type="ECO:0000256" key="1">
    <source>
        <dbReference type="SAM" id="MobiDB-lite"/>
    </source>
</evidence>
<dbReference type="RefSeq" id="XP_025598158.1">
    <property type="nucleotide sequence ID" value="XM_025744729.1"/>
</dbReference>
<feature type="domain" description="F-box" evidence="2">
    <location>
        <begin position="24"/>
        <end position="64"/>
    </location>
</feature>
<dbReference type="GeneID" id="37272273"/>
<name>A0A316Z8F5_9BASI</name>
<feature type="region of interest" description="Disordered" evidence="1">
    <location>
        <begin position="605"/>
        <end position="624"/>
    </location>
</feature>
<organism evidence="3 4">
    <name type="scientific">Tilletiopsis washingtonensis</name>
    <dbReference type="NCBI Taxonomy" id="58919"/>
    <lineage>
        <taxon>Eukaryota</taxon>
        <taxon>Fungi</taxon>
        <taxon>Dikarya</taxon>
        <taxon>Basidiomycota</taxon>
        <taxon>Ustilaginomycotina</taxon>
        <taxon>Exobasidiomycetes</taxon>
        <taxon>Entylomatales</taxon>
        <taxon>Entylomatales incertae sedis</taxon>
        <taxon>Tilletiopsis</taxon>
    </lineage>
</organism>
<dbReference type="AlphaFoldDB" id="A0A316Z8F5"/>
<dbReference type="SUPFAM" id="SSF50993">
    <property type="entry name" value="Peptidase/esterase 'gauge' domain"/>
    <property type="match status" value="1"/>
</dbReference>
<accession>A0A316Z8F5</accession>
<dbReference type="Proteomes" id="UP000245946">
    <property type="component" value="Unassembled WGS sequence"/>
</dbReference>
<dbReference type="SUPFAM" id="SSF81383">
    <property type="entry name" value="F-box domain"/>
    <property type="match status" value="1"/>
</dbReference>
<feature type="domain" description="F-box" evidence="2">
    <location>
        <begin position="647"/>
        <end position="685"/>
    </location>
</feature>
<feature type="compositionally biased region" description="Pro residues" evidence="1">
    <location>
        <begin position="1224"/>
        <end position="1237"/>
    </location>
</feature>
<sequence>MSTSDVTTAASTSGAAPFSLEAHFPMELLLLIIGMLEPLAYLKLSQTSRSMRQLLKQPEHLHRLVRRPSSRTRRWEGRFSDPVWEQLVLRAYVGPQARWDKKEGRAAQDPLRIRMSNLTLIAAASIGSSGRYVALLTPEHEVRMWDLFMRREVHIPQLHGDMWHTRPENTDSGRFESGHGHDGCRDLEIELYDDDDLLIVKDSSCWGVWDLKYADRPMISESRAEMDRNELSNNLTRALLYDHRGTLHAPRIRDRDTRPVWRGVKAWAAARCSSALLLYGQNVQDPEMSDSWDGLQLWDIETQQLVQSKPLAHLQLPPGTEGDLLPSVLYLSDDGTRAVYLDNGVRPPPRRIWNQPAPEPVEPITRLRSWSLSDPEWPVTIFDDELTDEEGLDSLSPDGHFRIAISRHGTIRVFDLCGQKPMFAVRAGAYVMPLLDFGPWKRTVPWHRVGQPLIALLSQRLISEDPRRYLHALEQTPWGAFVSADGPEIQALLDAGIEVLGSDHDPALRDEKTTRKWNWRLAAVDAHDDWMLTSDRCGPILCRTDGDGEVTEDEWCRIPGCFTCDVEAMKLHGLPTLHSPCFAVYSPSLHRLFVAATIDAAPMPQRSARSARPRAKSLPPSGVMFSPEVEQEADSSPRLTFQQPMPLPVELLLEVAHYVQTYLNLSQMNRCLRRALQKTKRLQHVVLYREDSDPNWAGRFSRPLWEQLVLQTNFAAHVRDKPWHGFLRNVRYGIVALSVGPSGRFVAYLTSDREVRFWDIFMRTEFHVPIDGNVVLNENGRPDEIEHLNCKNARIELIDGYPLLLVEYSCCWVLWNLNGDCKIPIFAKIKRHGFMVLAANSRYILDFNIPSYTLTAYDLADFTKEHRGPGYYSTRWYGVQASASARKSTRLLMYGHRIKMRSRAVNTELHCTDVRVNVLLLCDIDESLRGGPELLRCEPRLLLDPLAWLGVDVRNHQLSPISLRLSDDGMRAVHAVVSRAAQGPGTTQASTFSKIESWSLASDDWSPRVYHDIDIDLETPGRLSPDGRYWIALTLCGTAMLYDLSRAQHVYALRSGTYSYPVLERLSWEQRPRWSPETFDPLVALLLGLLHKGVLQEMPRLKELPADTALDTPQGRELKRLLDVGAFVIAFEDARSPATSTGADKSYELSLRGWDKNVAVVCREAGWMATVTSCGPVFCHPLASRERAVCGRLECFKCDRLAGERRWKMEGPYSRETTPAASDSPPPWPPSSPIYRG</sequence>
<keyword evidence="4" id="KW-1185">Reference proteome</keyword>
<reference evidence="3 4" key="1">
    <citation type="journal article" date="2018" name="Mol. Biol. Evol.">
        <title>Broad Genomic Sampling Reveals a Smut Pathogenic Ancestry of the Fungal Clade Ustilaginomycotina.</title>
        <authorList>
            <person name="Kijpornyongpan T."/>
            <person name="Mondo S.J."/>
            <person name="Barry K."/>
            <person name="Sandor L."/>
            <person name="Lee J."/>
            <person name="Lipzen A."/>
            <person name="Pangilinan J."/>
            <person name="LaButti K."/>
            <person name="Hainaut M."/>
            <person name="Henrissat B."/>
            <person name="Grigoriev I.V."/>
            <person name="Spatafora J.W."/>
            <person name="Aime M.C."/>
        </authorList>
    </citation>
    <scope>NUCLEOTIDE SEQUENCE [LARGE SCALE GENOMIC DNA]</scope>
    <source>
        <strain evidence="3 4">MCA 4186</strain>
    </source>
</reference>
<evidence type="ECO:0000313" key="3">
    <source>
        <dbReference type="EMBL" id="PWN97879.1"/>
    </source>
</evidence>
<dbReference type="EMBL" id="KZ819293">
    <property type="protein sequence ID" value="PWN97879.1"/>
    <property type="molecule type" value="Genomic_DNA"/>
</dbReference>
<dbReference type="InterPro" id="IPR011047">
    <property type="entry name" value="Quinoprotein_ADH-like_sf"/>
</dbReference>
<dbReference type="Pfam" id="PF00646">
    <property type="entry name" value="F-box"/>
    <property type="match status" value="1"/>
</dbReference>
<feature type="region of interest" description="Disordered" evidence="1">
    <location>
        <begin position="1209"/>
        <end position="1237"/>
    </location>
</feature>
<dbReference type="InterPro" id="IPR036047">
    <property type="entry name" value="F-box-like_dom_sf"/>
</dbReference>
<protein>
    <recommendedName>
        <fullName evidence="2">F-box domain-containing protein</fullName>
    </recommendedName>
</protein>
<gene>
    <name evidence="3" type="ORF">FA09DRAFT_346087</name>
</gene>
<proteinExistence type="predicted"/>
<dbReference type="SUPFAM" id="SSF50998">
    <property type="entry name" value="Quinoprotein alcohol dehydrogenase-like"/>
    <property type="match status" value="1"/>
</dbReference>
<dbReference type="SMART" id="SM00256">
    <property type="entry name" value="FBOX"/>
    <property type="match status" value="2"/>
</dbReference>
<dbReference type="InterPro" id="IPR001810">
    <property type="entry name" value="F-box_dom"/>
</dbReference>
<evidence type="ECO:0000259" key="2">
    <source>
        <dbReference type="SMART" id="SM00256"/>
    </source>
</evidence>
<evidence type="ECO:0000313" key="4">
    <source>
        <dbReference type="Proteomes" id="UP000245946"/>
    </source>
</evidence>